<feature type="coiled-coil region" evidence="21">
    <location>
        <begin position="41"/>
        <end position="68"/>
    </location>
</feature>
<feature type="binding site" evidence="20">
    <location>
        <position position="454"/>
    </location>
    <ligand>
        <name>Mg(2+)</name>
        <dbReference type="ChEBI" id="CHEBI:18420"/>
    </ligand>
</feature>
<evidence type="ECO:0000313" key="26">
    <source>
        <dbReference type="Proteomes" id="UP000261111"/>
    </source>
</evidence>
<accession>A0A3E2WNQ0</accession>
<feature type="binding site" evidence="19">
    <location>
        <position position="295"/>
    </location>
    <ligand>
        <name>phosphoenolpyruvate</name>
        <dbReference type="ChEBI" id="CHEBI:58702"/>
    </ligand>
</feature>
<keyword evidence="8 17" id="KW-0813">Transport</keyword>
<comment type="function">
    <text evidence="3 17">General (non sugar-specific) component of the phosphoenolpyruvate-dependent sugar phosphotransferase system (sugar PTS). This major carbohydrate active-transport system catalyzes the phosphorylation of incoming sugar substrates concomitantly with their translocation across the cell membrane. Enzyme I transfers the phosphoryl group from phosphoenolpyruvate (PEP) to the phosphoryl carrier protein (HPr).</text>
</comment>
<dbReference type="Proteomes" id="UP000261111">
    <property type="component" value="Unassembled WGS sequence"/>
</dbReference>
<evidence type="ECO:0000256" key="15">
    <source>
        <dbReference type="ARBA" id="ARBA00022842"/>
    </source>
</evidence>
<dbReference type="PANTHER" id="PTHR46244">
    <property type="entry name" value="PHOSPHOENOLPYRUVATE-PROTEIN PHOSPHOTRANSFERASE"/>
    <property type="match status" value="1"/>
</dbReference>
<comment type="cofactor">
    <cofactor evidence="2 17 20">
        <name>Mg(2+)</name>
        <dbReference type="ChEBI" id="CHEBI:18420"/>
    </cofactor>
</comment>
<dbReference type="InterPro" id="IPR040442">
    <property type="entry name" value="Pyrv_kinase-like_dom_sf"/>
</dbReference>
<dbReference type="GO" id="GO:0046872">
    <property type="term" value="F:metal ion binding"/>
    <property type="evidence" value="ECO:0007669"/>
    <property type="project" value="UniProtKB-KW"/>
</dbReference>
<feature type="binding site" evidence="19">
    <location>
        <position position="464"/>
    </location>
    <ligand>
        <name>phosphoenolpyruvate</name>
        <dbReference type="ChEBI" id="CHEBI:58702"/>
    </ligand>
</feature>
<protein>
    <recommendedName>
        <fullName evidence="7 17">Phosphoenolpyruvate-protein phosphotransferase</fullName>
        <ecNumber evidence="6 17">2.7.3.9</ecNumber>
    </recommendedName>
    <alternativeName>
        <fullName evidence="16 17">Phosphotransferase system, enzyme I</fullName>
    </alternativeName>
</protein>
<evidence type="ECO:0000256" key="5">
    <source>
        <dbReference type="ARBA" id="ARBA00007837"/>
    </source>
</evidence>
<dbReference type="Pfam" id="PF00391">
    <property type="entry name" value="PEP-utilizers"/>
    <property type="match status" value="1"/>
</dbReference>
<dbReference type="SUPFAM" id="SSF51621">
    <property type="entry name" value="Phosphoenolpyruvate/pyruvate domain"/>
    <property type="match status" value="1"/>
</dbReference>
<sequence>MIYEGTAVSDGAAIGRVFQYEPYQPEIRHETIAKAQADSCMEKYKGVLIQAEEELKQLIEGSELDEEERKIFQAHIDIVQDEEMSREIEDEIRDNLLSPQWAIQEVYERYIKIISKAKDALIRERAADLKDVCQRLIRLWDGGHENPLSSLSGEVIVVARDLLPSDTAAMKTEYVKAIVTEVGGYTSHMAILARNYGIPAVLGVADIMKNTENGQKIAVDAKDGKVITHLTVDQEKQYQVMREVYLKKISDMRQYLPFVPETLDKTRIEVCLNIGSADKSELELESYTDGVGLFRTEFLYMSKKALPEEEEQFRVYRKIVTMYGERPVIIRTLDIGGDKKLDYLELPREDNPFLGLRALRLCFEMKPIFKTQLRALLRAAVYGNLWIMFPMVGSIGDIRFAKQIVEEVKEELQEENISCRTDVKVGIMIEIPSIALMADIAASEVDFASIGTNDLCQYLMAVDRLNPSVAKYYQSFHPAMFRLIRQIVEEFGKQKKPVSVCGEMGGNPQAVALLAGLGVRKFSMNASSLASVKKMISQIDICKAERMARTVLELSTAVQVEEYIKSELPD</sequence>
<evidence type="ECO:0000256" key="7">
    <source>
        <dbReference type="ARBA" id="ARBA00016544"/>
    </source>
</evidence>
<feature type="domain" description="PEP-utilising enzyme mobile" evidence="22">
    <location>
        <begin position="154"/>
        <end position="224"/>
    </location>
</feature>
<dbReference type="Gene3D" id="1.10.274.10">
    <property type="entry name" value="PtsI, HPr-binding domain"/>
    <property type="match status" value="1"/>
</dbReference>
<dbReference type="Pfam" id="PF05524">
    <property type="entry name" value="PEP-utilisers_N"/>
    <property type="match status" value="1"/>
</dbReference>
<dbReference type="GO" id="GO:0005737">
    <property type="term" value="C:cytoplasm"/>
    <property type="evidence" value="ECO:0007669"/>
    <property type="project" value="UniProtKB-SubCell"/>
</dbReference>
<evidence type="ECO:0000256" key="16">
    <source>
        <dbReference type="ARBA" id="ARBA00033235"/>
    </source>
</evidence>
<dbReference type="InterPro" id="IPR050499">
    <property type="entry name" value="PEP-utilizing_PTS_enzyme"/>
</dbReference>
<evidence type="ECO:0000256" key="6">
    <source>
        <dbReference type="ARBA" id="ARBA00012232"/>
    </source>
</evidence>
<comment type="similarity">
    <text evidence="5 17">Belongs to the PEP-utilizing enzyme family.</text>
</comment>
<keyword evidence="11 17" id="KW-0808">Transferase</keyword>
<evidence type="ECO:0000256" key="17">
    <source>
        <dbReference type="PIRNR" id="PIRNR000732"/>
    </source>
</evidence>
<dbReference type="SUPFAM" id="SSF47831">
    <property type="entry name" value="Enzyme I of the PEP:sugar phosphotransferase system HPr-binding (sub)domain"/>
    <property type="match status" value="1"/>
</dbReference>
<dbReference type="PIRSF" id="PIRSF000732">
    <property type="entry name" value="PTS_enzyme_I"/>
    <property type="match status" value="1"/>
</dbReference>
<comment type="catalytic activity">
    <reaction evidence="1 17">
        <text>L-histidyl-[protein] + phosphoenolpyruvate = N(pros)-phospho-L-histidyl-[protein] + pyruvate</text>
        <dbReference type="Rhea" id="RHEA:23880"/>
        <dbReference type="Rhea" id="RHEA-COMP:9745"/>
        <dbReference type="Rhea" id="RHEA-COMP:9746"/>
        <dbReference type="ChEBI" id="CHEBI:15361"/>
        <dbReference type="ChEBI" id="CHEBI:29979"/>
        <dbReference type="ChEBI" id="CHEBI:58702"/>
        <dbReference type="ChEBI" id="CHEBI:64837"/>
        <dbReference type="EC" id="2.7.3.9"/>
    </reaction>
</comment>
<evidence type="ECO:0000256" key="11">
    <source>
        <dbReference type="ARBA" id="ARBA00022679"/>
    </source>
</evidence>
<evidence type="ECO:0000256" key="13">
    <source>
        <dbReference type="ARBA" id="ARBA00022723"/>
    </source>
</evidence>
<feature type="binding site" evidence="20">
    <location>
        <position position="430"/>
    </location>
    <ligand>
        <name>Mg(2+)</name>
        <dbReference type="ChEBI" id="CHEBI:18420"/>
    </ligand>
</feature>
<dbReference type="Gene3D" id="3.20.20.60">
    <property type="entry name" value="Phosphoenolpyruvate-binding domains"/>
    <property type="match status" value="1"/>
</dbReference>
<evidence type="ECO:0000259" key="23">
    <source>
        <dbReference type="Pfam" id="PF02896"/>
    </source>
</evidence>
<dbReference type="PRINTS" id="PR01736">
    <property type="entry name" value="PHPHTRNFRASE"/>
</dbReference>
<evidence type="ECO:0000256" key="1">
    <source>
        <dbReference type="ARBA" id="ARBA00000683"/>
    </source>
</evidence>
<name>A0A3E2WNQ0_9FIRM</name>
<evidence type="ECO:0000256" key="9">
    <source>
        <dbReference type="ARBA" id="ARBA00022490"/>
    </source>
</evidence>
<evidence type="ECO:0000256" key="10">
    <source>
        <dbReference type="ARBA" id="ARBA00022597"/>
    </source>
</evidence>
<dbReference type="InterPro" id="IPR024692">
    <property type="entry name" value="PTS_EI"/>
</dbReference>
<evidence type="ECO:0000256" key="8">
    <source>
        <dbReference type="ARBA" id="ARBA00022448"/>
    </source>
</evidence>
<dbReference type="Pfam" id="PF02896">
    <property type="entry name" value="PEP-utilizers_C"/>
    <property type="match status" value="1"/>
</dbReference>
<dbReference type="PANTHER" id="PTHR46244:SF3">
    <property type="entry name" value="PHOSPHOENOLPYRUVATE-PROTEIN PHOSPHOTRANSFERASE"/>
    <property type="match status" value="1"/>
</dbReference>
<feature type="active site" description="Proton donor" evidence="18">
    <location>
        <position position="501"/>
    </location>
</feature>
<dbReference type="NCBIfam" id="TIGR01417">
    <property type="entry name" value="PTS_I_fam"/>
    <property type="match status" value="1"/>
</dbReference>
<dbReference type="InterPro" id="IPR000121">
    <property type="entry name" value="PEP_util_C"/>
</dbReference>
<keyword evidence="15 17" id="KW-0460">Magnesium</keyword>
<dbReference type="InterPro" id="IPR036637">
    <property type="entry name" value="Phosphohistidine_dom_sf"/>
</dbReference>
<dbReference type="EC" id="2.7.3.9" evidence="6 17"/>
<evidence type="ECO:0000256" key="20">
    <source>
        <dbReference type="PIRSR" id="PIRSR000732-3"/>
    </source>
</evidence>
<keyword evidence="14 17" id="KW-0418">Kinase</keyword>
<feature type="domain" description="PEP-utilising enzyme C-terminal" evidence="23">
    <location>
        <begin position="261"/>
        <end position="540"/>
    </location>
</feature>
<dbReference type="InterPro" id="IPR015813">
    <property type="entry name" value="Pyrv/PenolPyrv_kinase-like_dom"/>
</dbReference>
<dbReference type="InterPro" id="IPR008279">
    <property type="entry name" value="PEP-util_enz_mobile_dom"/>
</dbReference>
<dbReference type="GO" id="GO:0008965">
    <property type="term" value="F:phosphoenolpyruvate-protein phosphotransferase activity"/>
    <property type="evidence" value="ECO:0007669"/>
    <property type="project" value="UniProtKB-EC"/>
</dbReference>
<dbReference type="InterPro" id="IPR036618">
    <property type="entry name" value="PtsI_HPr-bd_sf"/>
</dbReference>
<gene>
    <name evidence="25" type="primary">ptsP</name>
    <name evidence="25" type="ORF">DWX41_16155</name>
</gene>
<dbReference type="RefSeq" id="WP_117441083.1">
    <property type="nucleotide sequence ID" value="NZ_QVIA01000019.1"/>
</dbReference>
<reference evidence="25 26" key="1">
    <citation type="submission" date="2018-08" db="EMBL/GenBank/DDBJ databases">
        <title>A genome reference for cultivated species of the human gut microbiota.</title>
        <authorList>
            <person name="Zou Y."/>
            <person name="Xue W."/>
            <person name="Luo G."/>
        </authorList>
    </citation>
    <scope>NUCLEOTIDE SEQUENCE [LARGE SCALE GENOMIC DNA]</scope>
    <source>
        <strain evidence="25 26">AF19-21</strain>
    </source>
</reference>
<organism evidence="25 26">
    <name type="scientific">Hungatella hathewayi</name>
    <dbReference type="NCBI Taxonomy" id="154046"/>
    <lineage>
        <taxon>Bacteria</taxon>
        <taxon>Bacillati</taxon>
        <taxon>Bacillota</taxon>
        <taxon>Clostridia</taxon>
        <taxon>Lachnospirales</taxon>
        <taxon>Lachnospiraceae</taxon>
        <taxon>Hungatella</taxon>
    </lineage>
</organism>
<dbReference type="GeneID" id="93335463"/>
<keyword evidence="9 17" id="KW-0963">Cytoplasm</keyword>
<feature type="binding site" evidence="19">
    <location>
        <position position="331"/>
    </location>
    <ligand>
        <name>phosphoenolpyruvate</name>
        <dbReference type="ChEBI" id="CHEBI:58702"/>
    </ligand>
</feature>
<keyword evidence="21" id="KW-0175">Coiled coil</keyword>
<evidence type="ECO:0000256" key="3">
    <source>
        <dbReference type="ARBA" id="ARBA00002728"/>
    </source>
</evidence>
<evidence type="ECO:0000256" key="18">
    <source>
        <dbReference type="PIRSR" id="PIRSR000732-1"/>
    </source>
</evidence>
<dbReference type="GO" id="GO:0009401">
    <property type="term" value="P:phosphoenolpyruvate-dependent sugar phosphotransferase system"/>
    <property type="evidence" value="ECO:0007669"/>
    <property type="project" value="UniProtKB-KW"/>
</dbReference>
<feature type="active site" description="Tele-phosphohistidine intermediate" evidence="18">
    <location>
        <position position="188"/>
    </location>
</feature>
<keyword evidence="10 17" id="KW-0762">Sugar transport</keyword>
<comment type="caution">
    <text evidence="25">The sequence shown here is derived from an EMBL/GenBank/DDBJ whole genome shotgun (WGS) entry which is preliminary data.</text>
</comment>
<feature type="binding site" evidence="19">
    <location>
        <begin position="453"/>
        <end position="454"/>
    </location>
    <ligand>
        <name>phosphoenolpyruvate</name>
        <dbReference type="ChEBI" id="CHEBI:58702"/>
    </ligand>
</feature>
<keyword evidence="12 17" id="KW-0598">Phosphotransferase system</keyword>
<evidence type="ECO:0000256" key="19">
    <source>
        <dbReference type="PIRSR" id="PIRSR000732-2"/>
    </source>
</evidence>
<dbReference type="AlphaFoldDB" id="A0A3E2WNQ0"/>
<evidence type="ECO:0000256" key="2">
    <source>
        <dbReference type="ARBA" id="ARBA00001946"/>
    </source>
</evidence>
<evidence type="ECO:0000259" key="22">
    <source>
        <dbReference type="Pfam" id="PF00391"/>
    </source>
</evidence>
<evidence type="ECO:0000259" key="24">
    <source>
        <dbReference type="Pfam" id="PF05524"/>
    </source>
</evidence>
<evidence type="ECO:0000256" key="14">
    <source>
        <dbReference type="ARBA" id="ARBA00022777"/>
    </source>
</evidence>
<evidence type="ECO:0000313" key="25">
    <source>
        <dbReference type="EMBL" id="RGC28782.1"/>
    </source>
</evidence>
<comment type="subcellular location">
    <subcellularLocation>
        <location evidence="4 17">Cytoplasm</location>
    </subcellularLocation>
</comment>
<dbReference type="SUPFAM" id="SSF52009">
    <property type="entry name" value="Phosphohistidine domain"/>
    <property type="match status" value="1"/>
</dbReference>
<feature type="domain" description="Phosphotransferase system enzyme I N-terminal" evidence="24">
    <location>
        <begin position="4"/>
        <end position="125"/>
    </location>
</feature>
<dbReference type="EMBL" id="QVIA01000019">
    <property type="protein sequence ID" value="RGC28782.1"/>
    <property type="molecule type" value="Genomic_DNA"/>
</dbReference>
<proteinExistence type="inferred from homology"/>
<dbReference type="InterPro" id="IPR008731">
    <property type="entry name" value="PTS_EIN"/>
</dbReference>
<evidence type="ECO:0000256" key="12">
    <source>
        <dbReference type="ARBA" id="ARBA00022683"/>
    </source>
</evidence>
<keyword evidence="25" id="KW-0670">Pyruvate</keyword>
<dbReference type="Gene3D" id="3.50.30.10">
    <property type="entry name" value="Phosphohistidine domain"/>
    <property type="match status" value="1"/>
</dbReference>
<evidence type="ECO:0000256" key="21">
    <source>
        <dbReference type="SAM" id="Coils"/>
    </source>
</evidence>
<evidence type="ECO:0000256" key="4">
    <source>
        <dbReference type="ARBA" id="ARBA00004496"/>
    </source>
</evidence>
<dbReference type="InterPro" id="IPR006318">
    <property type="entry name" value="PTS_EI-like"/>
</dbReference>
<keyword evidence="13 17" id="KW-0479">Metal-binding</keyword>
<dbReference type="GO" id="GO:0016301">
    <property type="term" value="F:kinase activity"/>
    <property type="evidence" value="ECO:0007669"/>
    <property type="project" value="UniProtKB-KW"/>
</dbReference>